<evidence type="ECO:0008006" key="3">
    <source>
        <dbReference type="Google" id="ProtNLM"/>
    </source>
</evidence>
<gene>
    <name evidence="1" type="ORF">ALC57_04021</name>
</gene>
<dbReference type="CDD" id="cd10442">
    <property type="entry name" value="GIY-YIG_PLEs"/>
    <property type="match status" value="1"/>
</dbReference>
<reference evidence="1 2" key="1">
    <citation type="submission" date="2015-09" db="EMBL/GenBank/DDBJ databases">
        <title>Trachymyrmex cornetzi WGS genome.</title>
        <authorList>
            <person name="Nygaard S."/>
            <person name="Hu H."/>
            <person name="Boomsma J."/>
            <person name="Zhang G."/>
        </authorList>
    </citation>
    <scope>NUCLEOTIDE SEQUENCE [LARGE SCALE GENOMIC DNA]</scope>
    <source>
        <strain evidence="1">Tcor2-1</strain>
        <tissue evidence="1">Whole body</tissue>
    </source>
</reference>
<evidence type="ECO:0000313" key="2">
    <source>
        <dbReference type="Proteomes" id="UP000078492"/>
    </source>
</evidence>
<keyword evidence="2" id="KW-1185">Reference proteome</keyword>
<dbReference type="Proteomes" id="UP000078492">
    <property type="component" value="Unassembled WGS sequence"/>
</dbReference>
<accession>A0A151JF27</accession>
<dbReference type="AlphaFoldDB" id="A0A151JF27"/>
<evidence type="ECO:0000313" key="1">
    <source>
        <dbReference type="EMBL" id="KYN24384.1"/>
    </source>
</evidence>
<dbReference type="EMBL" id="KQ979016">
    <property type="protein sequence ID" value="KYN24384.1"/>
    <property type="molecule type" value="Genomic_DNA"/>
</dbReference>
<proteinExistence type="predicted"/>
<organism evidence="1 2">
    <name type="scientific">Trachymyrmex cornetzi</name>
    <dbReference type="NCBI Taxonomy" id="471704"/>
    <lineage>
        <taxon>Eukaryota</taxon>
        <taxon>Metazoa</taxon>
        <taxon>Ecdysozoa</taxon>
        <taxon>Arthropoda</taxon>
        <taxon>Hexapoda</taxon>
        <taxon>Insecta</taxon>
        <taxon>Pterygota</taxon>
        <taxon>Neoptera</taxon>
        <taxon>Endopterygota</taxon>
        <taxon>Hymenoptera</taxon>
        <taxon>Apocrita</taxon>
        <taxon>Aculeata</taxon>
        <taxon>Formicoidea</taxon>
        <taxon>Formicidae</taxon>
        <taxon>Myrmicinae</taxon>
        <taxon>Trachymyrmex</taxon>
    </lineage>
</organism>
<dbReference type="Gene3D" id="3.40.1440.10">
    <property type="entry name" value="GIY-YIG endonuclease"/>
    <property type="match status" value="1"/>
</dbReference>
<protein>
    <recommendedName>
        <fullName evidence="3">GIY-YIG domain-containing protein</fullName>
    </recommendedName>
</protein>
<dbReference type="InterPro" id="IPR035901">
    <property type="entry name" value="GIY-YIG_endonuc_sf"/>
</dbReference>
<dbReference type="STRING" id="471704.A0A151JF27"/>
<name>A0A151JF27_9HYME</name>
<sequence>MKKIPGLTIAYRGIQKLSGLIRVQKDPLPTTSQADVVYRLDCKDCDASYVGQTSRCVKVQMSEYKNHINRNTSQTSVITEHKLQTSHDFDWDNIKILNKENNWNKRLLSEMIYIKKQKHGLNLQNDMFLLDPLYESLFTKT</sequence>